<evidence type="ECO:0000313" key="2">
    <source>
        <dbReference type="Proteomes" id="UP001472677"/>
    </source>
</evidence>
<protein>
    <submittedName>
        <fullName evidence="1">Uncharacterized protein</fullName>
    </submittedName>
</protein>
<name>A0ABR2EGA7_9ROSI</name>
<accession>A0ABR2EGA7</accession>
<comment type="caution">
    <text evidence="1">The sequence shown here is derived from an EMBL/GenBank/DDBJ whole genome shotgun (WGS) entry which is preliminary data.</text>
</comment>
<organism evidence="1 2">
    <name type="scientific">Hibiscus sabdariffa</name>
    <name type="common">roselle</name>
    <dbReference type="NCBI Taxonomy" id="183260"/>
    <lineage>
        <taxon>Eukaryota</taxon>
        <taxon>Viridiplantae</taxon>
        <taxon>Streptophyta</taxon>
        <taxon>Embryophyta</taxon>
        <taxon>Tracheophyta</taxon>
        <taxon>Spermatophyta</taxon>
        <taxon>Magnoliopsida</taxon>
        <taxon>eudicotyledons</taxon>
        <taxon>Gunneridae</taxon>
        <taxon>Pentapetalae</taxon>
        <taxon>rosids</taxon>
        <taxon>malvids</taxon>
        <taxon>Malvales</taxon>
        <taxon>Malvaceae</taxon>
        <taxon>Malvoideae</taxon>
        <taxon>Hibiscus</taxon>
    </lineage>
</organism>
<gene>
    <name evidence="1" type="ORF">V6N12_042188</name>
</gene>
<dbReference type="EMBL" id="JBBPBM010000015">
    <property type="protein sequence ID" value="KAK8558896.1"/>
    <property type="molecule type" value="Genomic_DNA"/>
</dbReference>
<dbReference type="Proteomes" id="UP001472677">
    <property type="component" value="Unassembled WGS sequence"/>
</dbReference>
<keyword evidence="2" id="KW-1185">Reference proteome</keyword>
<evidence type="ECO:0000313" key="1">
    <source>
        <dbReference type="EMBL" id="KAK8558896.1"/>
    </source>
</evidence>
<sequence length="94" mass="11018">MQDFDERIGESNGLTRGFRGDVFDERIGESNALIRGFQGEDVLKSTKEVYEHIIQRGKFHGAVWWLTILDGSDKFIRQQARQQFFVESFYRKGK</sequence>
<proteinExistence type="predicted"/>
<reference evidence="1 2" key="1">
    <citation type="journal article" date="2024" name="G3 (Bethesda)">
        <title>Genome assembly of Hibiscus sabdariffa L. provides insights into metabolisms of medicinal natural products.</title>
        <authorList>
            <person name="Kim T."/>
        </authorList>
    </citation>
    <scope>NUCLEOTIDE SEQUENCE [LARGE SCALE GENOMIC DNA]</scope>
    <source>
        <strain evidence="1">TK-2024</strain>
        <tissue evidence="1">Old leaves</tissue>
    </source>
</reference>